<keyword evidence="11" id="KW-1185">Reference proteome</keyword>
<reference evidence="10 11" key="1">
    <citation type="journal article" date="2003" name="Int. J. Syst. Evol. Microbiol.">
        <title>Bacillus nealsonii sp. nov., isolated from a spacecraft-assembly facility, whose spores are gamma-radiation resistant.</title>
        <authorList>
            <person name="Venkateswaran K."/>
            <person name="Kempf M."/>
            <person name="Chen F."/>
            <person name="Satomi M."/>
            <person name="Nicholson W."/>
            <person name="Kern R."/>
        </authorList>
    </citation>
    <scope>NUCLEOTIDE SEQUENCE [LARGE SCALE GENOMIC DNA]</scope>
    <source>
        <strain evidence="10 11">FO-92</strain>
    </source>
</reference>
<proteinExistence type="inferred from homology"/>
<protein>
    <submittedName>
        <fullName evidence="10">ABC transporter permease</fullName>
    </submittedName>
</protein>
<dbReference type="GO" id="GO:0005886">
    <property type="term" value="C:plasma membrane"/>
    <property type="evidence" value="ECO:0007669"/>
    <property type="project" value="UniProtKB-SubCell"/>
</dbReference>
<evidence type="ECO:0000256" key="2">
    <source>
        <dbReference type="ARBA" id="ARBA00007783"/>
    </source>
</evidence>
<feature type="domain" description="ABC transmembrane type-2" evidence="9">
    <location>
        <begin position="97"/>
        <end position="335"/>
    </location>
</feature>
<evidence type="ECO:0000256" key="1">
    <source>
        <dbReference type="ARBA" id="ARBA00004651"/>
    </source>
</evidence>
<feature type="transmembrane region" description="Helical" evidence="8">
    <location>
        <begin position="188"/>
        <end position="214"/>
    </location>
</feature>
<feature type="transmembrane region" description="Helical" evidence="8">
    <location>
        <begin position="21"/>
        <end position="39"/>
    </location>
</feature>
<keyword evidence="6 8" id="KW-1133">Transmembrane helix</keyword>
<dbReference type="Pfam" id="PF12698">
    <property type="entry name" value="ABC2_membrane_3"/>
    <property type="match status" value="1"/>
</dbReference>
<dbReference type="AlphaFoldDB" id="A0A2N0YZ88"/>
<comment type="caution">
    <text evidence="10">The sequence shown here is derived from an EMBL/GenBank/DDBJ whole genome shotgun (WGS) entry which is preliminary data.</text>
</comment>
<keyword evidence="5 8" id="KW-0812">Transmembrane</keyword>
<organism evidence="10 11">
    <name type="scientific">Niallia nealsonii</name>
    <dbReference type="NCBI Taxonomy" id="115979"/>
    <lineage>
        <taxon>Bacteria</taxon>
        <taxon>Bacillati</taxon>
        <taxon>Bacillota</taxon>
        <taxon>Bacilli</taxon>
        <taxon>Bacillales</taxon>
        <taxon>Bacillaceae</taxon>
        <taxon>Niallia</taxon>
    </lineage>
</organism>
<evidence type="ECO:0000256" key="5">
    <source>
        <dbReference type="ARBA" id="ARBA00022692"/>
    </source>
</evidence>
<feature type="transmembrane region" description="Helical" evidence="8">
    <location>
        <begin position="310"/>
        <end position="332"/>
    </location>
</feature>
<evidence type="ECO:0000256" key="4">
    <source>
        <dbReference type="ARBA" id="ARBA00022475"/>
    </source>
</evidence>
<keyword evidence="7 8" id="KW-0472">Membrane</keyword>
<dbReference type="InterPro" id="IPR047817">
    <property type="entry name" value="ABC2_TM_bact-type"/>
</dbReference>
<evidence type="ECO:0000313" key="10">
    <source>
        <dbReference type="EMBL" id="PKG22554.1"/>
    </source>
</evidence>
<dbReference type="GO" id="GO:0140359">
    <property type="term" value="F:ABC-type transporter activity"/>
    <property type="evidence" value="ECO:0007669"/>
    <property type="project" value="InterPro"/>
</dbReference>
<dbReference type="InterPro" id="IPR013525">
    <property type="entry name" value="ABC2_TM"/>
</dbReference>
<keyword evidence="4" id="KW-1003">Cell membrane</keyword>
<dbReference type="RefSeq" id="WP_101178308.1">
    <property type="nucleotide sequence ID" value="NZ_PISE01000040.1"/>
</dbReference>
<feature type="transmembrane region" description="Helical" evidence="8">
    <location>
        <begin position="144"/>
        <end position="167"/>
    </location>
</feature>
<dbReference type="PANTHER" id="PTHR30294:SF38">
    <property type="entry name" value="TRANSPORT PERMEASE PROTEIN"/>
    <property type="match status" value="1"/>
</dbReference>
<evidence type="ECO:0000256" key="7">
    <source>
        <dbReference type="ARBA" id="ARBA00023136"/>
    </source>
</evidence>
<keyword evidence="3" id="KW-0813">Transport</keyword>
<evidence type="ECO:0000256" key="8">
    <source>
        <dbReference type="SAM" id="Phobius"/>
    </source>
</evidence>
<comment type="similarity">
    <text evidence="2">Belongs to the ABC-2 integral membrane protein family.</text>
</comment>
<evidence type="ECO:0000313" key="11">
    <source>
        <dbReference type="Proteomes" id="UP000233375"/>
    </source>
</evidence>
<dbReference type="PANTHER" id="PTHR30294">
    <property type="entry name" value="MEMBRANE COMPONENT OF ABC TRANSPORTER YHHJ-RELATED"/>
    <property type="match status" value="1"/>
</dbReference>
<feature type="transmembrane region" description="Helical" evidence="8">
    <location>
        <begin position="220"/>
        <end position="243"/>
    </location>
</feature>
<feature type="transmembrane region" description="Helical" evidence="8">
    <location>
        <begin position="255"/>
        <end position="274"/>
    </location>
</feature>
<evidence type="ECO:0000259" key="9">
    <source>
        <dbReference type="PROSITE" id="PS51012"/>
    </source>
</evidence>
<accession>A0A2N0YZ88</accession>
<dbReference type="Proteomes" id="UP000233375">
    <property type="component" value="Unassembled WGS sequence"/>
</dbReference>
<dbReference type="EMBL" id="PISE01000040">
    <property type="protein sequence ID" value="PKG22554.1"/>
    <property type="molecule type" value="Genomic_DNA"/>
</dbReference>
<dbReference type="OrthoDB" id="9776218at2"/>
<evidence type="ECO:0000256" key="3">
    <source>
        <dbReference type="ARBA" id="ARBA00022448"/>
    </source>
</evidence>
<comment type="subcellular location">
    <subcellularLocation>
        <location evidence="1">Cell membrane</location>
        <topology evidence="1">Multi-pass membrane protein</topology>
    </subcellularLocation>
</comment>
<dbReference type="PROSITE" id="PS51012">
    <property type="entry name" value="ABC_TM2"/>
    <property type="match status" value="1"/>
</dbReference>
<sequence length="338" mass="37969">MRIKGLIIRILKQFYRDKRTVAMMIVAPIFVLTLLNLIFDSNAYTPKVGVVQVSEQITTKLKENDVKIYAYSTVSQAKKAIVDKKIDGYLSFENKTPAIFLEGSDPTVTKATITMIQDSIKAEDTLKPTVQFLYGSEDMNQFDAIGPVLLGFFAFFFVFLVGGVAFLRERTSGTLERLLSSPIRRWEIVIGYVIGFGIFTMVQSIIIVFYSVYILDLIQIGSIVYVILITLLLSLTALTLGMLLSSYAKNELQMFQFIPIIVVPQVFFSGLFNLDGISSTISWISTITPLYYAADALKNVMIRGLGIEEIFIPLVVLSIFSLVFLLCNVLSLKNYRKI</sequence>
<evidence type="ECO:0000256" key="6">
    <source>
        <dbReference type="ARBA" id="ARBA00022989"/>
    </source>
</evidence>
<dbReference type="InterPro" id="IPR051449">
    <property type="entry name" value="ABC-2_transporter_component"/>
</dbReference>
<name>A0A2N0YZ88_9BACI</name>
<gene>
    <name evidence="10" type="ORF">CWS01_16675</name>
</gene>